<gene>
    <name evidence="1" type="ORF">Pla100_49380</name>
</gene>
<sequence>MKRITSQVVALGIVLAIASAELGYAGRPNVVLIIADDLIPYLGASQNALPERPMYWRVGERAALRRGHWKVSRQAGKGASLAWTLTDLKNDFAEQNDLADRHAGLLNELVAEWEKVDAQMVQPAW</sequence>
<keyword evidence="2" id="KW-1185">Reference proteome</keyword>
<dbReference type="SUPFAM" id="SSF53649">
    <property type="entry name" value="Alkaline phosphatase-like"/>
    <property type="match status" value="1"/>
</dbReference>
<name>A0A5C5ZY12_9BACT</name>
<dbReference type="RefSeq" id="WP_146580855.1">
    <property type="nucleotide sequence ID" value="NZ_SJPM01000013.1"/>
</dbReference>
<dbReference type="InterPro" id="IPR017850">
    <property type="entry name" value="Alkaline_phosphatase_core_sf"/>
</dbReference>
<accession>A0A5C5ZY12</accession>
<comment type="caution">
    <text evidence="1">The sequence shown here is derived from an EMBL/GenBank/DDBJ whole genome shotgun (WGS) entry which is preliminary data.</text>
</comment>
<reference evidence="1 2" key="1">
    <citation type="submission" date="2019-02" db="EMBL/GenBank/DDBJ databases">
        <title>Deep-cultivation of Planctomycetes and their phenomic and genomic characterization uncovers novel biology.</title>
        <authorList>
            <person name="Wiegand S."/>
            <person name="Jogler M."/>
            <person name="Boedeker C."/>
            <person name="Pinto D."/>
            <person name="Vollmers J."/>
            <person name="Rivas-Marin E."/>
            <person name="Kohn T."/>
            <person name="Peeters S.H."/>
            <person name="Heuer A."/>
            <person name="Rast P."/>
            <person name="Oberbeckmann S."/>
            <person name="Bunk B."/>
            <person name="Jeske O."/>
            <person name="Meyerdierks A."/>
            <person name="Storesund J.E."/>
            <person name="Kallscheuer N."/>
            <person name="Luecker S."/>
            <person name="Lage O.M."/>
            <person name="Pohl T."/>
            <person name="Merkel B.J."/>
            <person name="Hornburger P."/>
            <person name="Mueller R.-W."/>
            <person name="Bruemmer F."/>
            <person name="Labrenz M."/>
            <person name="Spormann A.M."/>
            <person name="Op Den Camp H."/>
            <person name="Overmann J."/>
            <person name="Amann R."/>
            <person name="Jetten M.S.M."/>
            <person name="Mascher T."/>
            <person name="Medema M.H."/>
            <person name="Devos D.P."/>
            <person name="Kaster A.-K."/>
            <person name="Ovreas L."/>
            <person name="Rohde M."/>
            <person name="Galperin M.Y."/>
            <person name="Jogler C."/>
        </authorList>
    </citation>
    <scope>NUCLEOTIDE SEQUENCE [LARGE SCALE GENOMIC DNA]</scope>
    <source>
        <strain evidence="1 2">Pla100</strain>
    </source>
</reference>
<dbReference type="Proteomes" id="UP000316213">
    <property type="component" value="Unassembled WGS sequence"/>
</dbReference>
<evidence type="ECO:0000313" key="2">
    <source>
        <dbReference type="Proteomes" id="UP000316213"/>
    </source>
</evidence>
<organism evidence="1 2">
    <name type="scientific">Neorhodopirellula pilleata</name>
    <dbReference type="NCBI Taxonomy" id="2714738"/>
    <lineage>
        <taxon>Bacteria</taxon>
        <taxon>Pseudomonadati</taxon>
        <taxon>Planctomycetota</taxon>
        <taxon>Planctomycetia</taxon>
        <taxon>Pirellulales</taxon>
        <taxon>Pirellulaceae</taxon>
        <taxon>Neorhodopirellula</taxon>
    </lineage>
</organism>
<proteinExistence type="predicted"/>
<dbReference type="EMBL" id="SJPM01000013">
    <property type="protein sequence ID" value="TWT91898.1"/>
    <property type="molecule type" value="Genomic_DNA"/>
</dbReference>
<evidence type="ECO:0000313" key="1">
    <source>
        <dbReference type="EMBL" id="TWT91898.1"/>
    </source>
</evidence>
<protein>
    <recommendedName>
        <fullName evidence="3">Sulfatase N-terminal domain-containing protein</fullName>
    </recommendedName>
</protein>
<dbReference type="Gene3D" id="3.30.1120.10">
    <property type="match status" value="1"/>
</dbReference>
<dbReference type="AlphaFoldDB" id="A0A5C5ZY12"/>
<evidence type="ECO:0008006" key="3">
    <source>
        <dbReference type="Google" id="ProtNLM"/>
    </source>
</evidence>